<name>A0A084TKN3_9FLAO</name>
<evidence type="ECO:0000313" key="4">
    <source>
        <dbReference type="EMBL" id="KFB01269.1"/>
    </source>
</evidence>
<feature type="compositionally biased region" description="Polar residues" evidence="2">
    <location>
        <begin position="982"/>
        <end position="994"/>
    </location>
</feature>
<feature type="region of interest" description="Disordered" evidence="2">
    <location>
        <begin position="939"/>
        <end position="994"/>
    </location>
</feature>
<accession>A0A084TKN3</accession>
<keyword evidence="4" id="KW-0436">Ligase</keyword>
<keyword evidence="3" id="KW-0812">Transmembrane</keyword>
<dbReference type="STRING" id="1197477.IA57_05405"/>
<dbReference type="AlphaFoldDB" id="A0A084TKN3"/>
<feature type="compositionally biased region" description="Basic and acidic residues" evidence="2">
    <location>
        <begin position="668"/>
        <end position="684"/>
    </location>
</feature>
<reference evidence="4 5" key="1">
    <citation type="journal article" date="2014" name="Genome Announc.">
        <title>Draft Genome Sequence of the Algicidal Bacterium Mangrovimonas yunxiaonensis Strain LY01.</title>
        <authorList>
            <person name="Li Y."/>
            <person name="Zhu H."/>
            <person name="Li C."/>
            <person name="Zhang H."/>
            <person name="Chen Z."/>
            <person name="Zheng W."/>
            <person name="Xu H."/>
            <person name="Zheng T."/>
        </authorList>
    </citation>
    <scope>NUCLEOTIDE SEQUENCE [LARGE SCALE GENOMIC DNA]</scope>
    <source>
        <strain evidence="4 5">LY01</strain>
    </source>
</reference>
<feature type="compositionally biased region" description="Polar residues" evidence="2">
    <location>
        <begin position="1084"/>
        <end position="1097"/>
    </location>
</feature>
<keyword evidence="5" id="KW-1185">Reference proteome</keyword>
<feature type="region of interest" description="Disordered" evidence="2">
    <location>
        <begin position="1071"/>
        <end position="1097"/>
    </location>
</feature>
<evidence type="ECO:0000256" key="1">
    <source>
        <dbReference type="SAM" id="Coils"/>
    </source>
</evidence>
<protein>
    <submittedName>
        <fullName evidence="4">Glutamyl-tRNA synthetase</fullName>
    </submittedName>
</protein>
<feature type="compositionally biased region" description="Basic and acidic residues" evidence="2">
    <location>
        <begin position="722"/>
        <end position="750"/>
    </location>
</feature>
<dbReference type="RefSeq" id="WP_036120212.1">
    <property type="nucleotide sequence ID" value="NZ_BMET01000001.1"/>
</dbReference>
<feature type="region of interest" description="Disordered" evidence="2">
    <location>
        <begin position="700"/>
        <end position="783"/>
    </location>
</feature>
<feature type="compositionally biased region" description="Low complexity" evidence="2">
    <location>
        <begin position="755"/>
        <end position="783"/>
    </location>
</feature>
<dbReference type="OrthoDB" id="9812498at2"/>
<organism evidence="4 5">
    <name type="scientific">Mangrovimonas yunxiaonensis</name>
    <dbReference type="NCBI Taxonomy" id="1197477"/>
    <lineage>
        <taxon>Bacteria</taxon>
        <taxon>Pseudomonadati</taxon>
        <taxon>Bacteroidota</taxon>
        <taxon>Flavobacteriia</taxon>
        <taxon>Flavobacteriales</taxon>
        <taxon>Flavobacteriaceae</taxon>
        <taxon>Mangrovimonas</taxon>
    </lineage>
</organism>
<reference evidence="5" key="2">
    <citation type="submission" date="2014-07" db="EMBL/GenBank/DDBJ databases">
        <title>Genome sequence of Mangrovimonas yunxiaonensis.</title>
        <authorList>
            <person name="Li Y."/>
            <person name="Zheng T."/>
        </authorList>
    </citation>
    <scope>NUCLEOTIDE SEQUENCE [LARGE SCALE GENOMIC DNA]</scope>
    <source>
        <strain evidence="5">LY01</strain>
    </source>
</reference>
<feature type="transmembrane region" description="Helical" evidence="3">
    <location>
        <begin position="56"/>
        <end position="75"/>
    </location>
</feature>
<proteinExistence type="predicted"/>
<evidence type="ECO:0000313" key="5">
    <source>
        <dbReference type="Proteomes" id="UP000028521"/>
    </source>
</evidence>
<dbReference type="eggNOG" id="COG1196">
    <property type="taxonomic scope" value="Bacteria"/>
</dbReference>
<keyword evidence="3" id="KW-0472">Membrane</keyword>
<gene>
    <name evidence="4" type="ORF">IA57_05405</name>
</gene>
<feature type="region of interest" description="Disordered" evidence="2">
    <location>
        <begin position="663"/>
        <end position="684"/>
    </location>
</feature>
<evidence type="ECO:0000256" key="2">
    <source>
        <dbReference type="SAM" id="MobiDB-lite"/>
    </source>
</evidence>
<comment type="caution">
    <text evidence="4">The sequence shown here is derived from an EMBL/GenBank/DDBJ whole genome shotgun (WGS) entry which is preliminary data.</text>
</comment>
<feature type="compositionally biased region" description="Low complexity" evidence="2">
    <location>
        <begin position="950"/>
        <end position="974"/>
    </location>
</feature>
<keyword evidence="3" id="KW-1133">Transmembrane helix</keyword>
<keyword evidence="1" id="KW-0175">Coiled coil</keyword>
<dbReference type="EMBL" id="JPFK01000005">
    <property type="protein sequence ID" value="KFB01269.1"/>
    <property type="molecule type" value="Genomic_DNA"/>
</dbReference>
<sequence length="1132" mass="131168">MNSFNNIQAKLQQFIRRYYLNELLKGTILFFTIGLLYFLFTLFIEYVLWLNPTARTILFWLFVGVELGLLIKFVLLPLAKLFKLKEGIDEVTASKLIGRHFPEVNDKLVNVLQLKQTKDQSELLLASIEQKSTELSPIPFKLAINFKKNTKYLKYAAIPILIILLSFVTGKIDWFNDSYTRVVNYKTAYEPPAPFQFFVMNDLLQVVEGNDYKVVVKTAGKVQPDQAQITFNDADYFFNKTAEGTFEYTISKPTNDVSFTLYSGNVRSKTYTLQVIKAPVVTDFEMQLDYPSYTGKRDETIKSSGNAVVPSGTKITWKLQTQATDKVLLVAQDTTLFHQESNTFTTTKHLFKDLPYSLTTSNEQLKDYESLSFSIDVISDEYPEISVRSAIDSLDQQTMYFYGQVSDDYGLRKLQLVYYPVDDMADKQVVPITISKSNIAEFAHIFPNQLPLKDGVSYELFFQVFDNDAFIANKNTKSNVFTYRKLAADELQNQQLDQQGETIKQLDKSLEKLDANDKNLERIAKSQKEKATLNFNDKRQLQNFLKRQKQQEELMKSFNKKLQNNLEQFEEEAPKNDFKEDLKDRLKANEEELEQNEKLLEELQKMQEKINKENLTEKLEQLAKQNKNQKRSLEQLLELTKKYYVTKKMEKLQQELEQMAEEQLQLSEEQKDEQSQTKQDSLNRKFQDFQKEMDALKKENESLIDPMKLPNNERSQEQINQDQKEASEALKEQQKEQDAGAQEQAKEQAKKASQKQKQAGQKMKQMSQQMQQSMGSMAGGSEQMQEDLEMLRQILDNLVLFSFDQERLMKQFKTIDVNHNKYANYLKRQHTLKEHFSHIDDSLFALSLRQPKIATQVNKEISDAFFNMDKALDVMSENRIYQGVSYQQYTITAANNLADFLSNIMNAMQMQMSGQGQSGQGMDMQLPDIIMSQEELNKQMQEGLKKQGEQGKQQQGEGQEGQQGQEGNESQGNEKGNKPGEQGQSNSEGNEGQQQEDAYGDIFKIYQQQQELRRALEDKLKQQGLDGQADQLLKQMEDVEQDLLNKGFSNQTLQKMLQLKHRLLQMENATFQQEQDTKRESETNQKQFNNSTHNTLPSVKEFFNTNEILNRQALPLQPIYNKKVKAYFNTTE</sequence>
<dbReference type="GO" id="GO:0004812">
    <property type="term" value="F:aminoacyl-tRNA ligase activity"/>
    <property type="evidence" value="ECO:0007669"/>
    <property type="project" value="UniProtKB-KW"/>
</dbReference>
<keyword evidence="4" id="KW-0030">Aminoacyl-tRNA synthetase</keyword>
<evidence type="ECO:0000256" key="3">
    <source>
        <dbReference type="SAM" id="Phobius"/>
    </source>
</evidence>
<dbReference type="Proteomes" id="UP000028521">
    <property type="component" value="Unassembled WGS sequence"/>
</dbReference>
<feature type="transmembrane region" description="Helical" evidence="3">
    <location>
        <begin position="23"/>
        <end position="44"/>
    </location>
</feature>
<feature type="coiled-coil region" evidence="1">
    <location>
        <begin position="1006"/>
        <end position="1042"/>
    </location>
</feature>